<accession>A0A3B0ZXY8</accession>
<reference evidence="3" key="1">
    <citation type="submission" date="2018-06" db="EMBL/GenBank/DDBJ databases">
        <authorList>
            <person name="Zhirakovskaya E."/>
        </authorList>
    </citation>
    <scope>NUCLEOTIDE SEQUENCE</scope>
</reference>
<dbReference type="PANTHER" id="PTHR38342:SF2">
    <property type="entry name" value="INNER MEMBRANE OR EXPORTED"/>
    <property type="match status" value="1"/>
</dbReference>
<name>A0A3B0ZXY8_9ZZZZ</name>
<dbReference type="InterPro" id="IPR010895">
    <property type="entry name" value="CHRD"/>
</dbReference>
<dbReference type="Gene3D" id="3.30.310.70">
    <property type="entry name" value="TT1751-like domain"/>
    <property type="match status" value="2"/>
</dbReference>
<feature type="domain" description="DUF302" evidence="1">
    <location>
        <begin position="248"/>
        <end position="309"/>
    </location>
</feature>
<evidence type="ECO:0008006" key="4">
    <source>
        <dbReference type="Google" id="ProtNLM"/>
    </source>
</evidence>
<evidence type="ECO:0000313" key="3">
    <source>
        <dbReference type="EMBL" id="VAW92312.1"/>
    </source>
</evidence>
<dbReference type="SUPFAM" id="SSF103247">
    <property type="entry name" value="TT1751-like"/>
    <property type="match status" value="2"/>
</dbReference>
<dbReference type="Pfam" id="PF07452">
    <property type="entry name" value="CHRD"/>
    <property type="match status" value="1"/>
</dbReference>
<sequence>MLNYTRTVLKAVILFTFLLPLPVMADFITLSGTLGAANQNGSDPARVTDPLGVVPTEAFGSIHAVLDTANNSLDFTLDVTGIFVDELRNFGPNGTPIHLHLSGGGEPGNFGPIAIDLSLNATESDFVPTATGFQFSRQHISILLEDQGNIQLGMHPGNDQIVDALQSGNMFVLVHSTKDIFINNTGPVPGFPFGEIRGNISRVPVAVESNTAAGMDIIALKDAVDVPSAVAELIAGLEHKGFTIPLVIDHAAAGASVGLSLAPNTVIFARPTLKLEKKLLNKGTTLGIDLPLKYHVFEQNGVVKLSVNNLGYLIDRHDLSIKDVVLHLTDKLINQFGTSGPEGHGLLTIQSTRSFDETVQAVQDAILANTGAGIPLVLDYSSKTASKKHHHKRKVKPVKAVLIAFGDPKVGTQLMQADPRMGIDLPLKFLVWVDKYGNVQITHDDLKFIAGRVHLQGFDDRIGAIANGLNFLASLAAGLE</sequence>
<dbReference type="CDD" id="cd14797">
    <property type="entry name" value="DUF302"/>
    <property type="match status" value="2"/>
</dbReference>
<dbReference type="AlphaFoldDB" id="A0A3B0ZXY8"/>
<dbReference type="EMBL" id="UOFR01000014">
    <property type="protein sequence ID" value="VAW92312.1"/>
    <property type="molecule type" value="Genomic_DNA"/>
</dbReference>
<protein>
    <recommendedName>
        <fullName evidence="4">CHRD domain-containing protein</fullName>
    </recommendedName>
</protein>
<feature type="domain" description="CHRD" evidence="2">
    <location>
        <begin position="53"/>
        <end position="178"/>
    </location>
</feature>
<evidence type="ECO:0000259" key="1">
    <source>
        <dbReference type="Pfam" id="PF03625"/>
    </source>
</evidence>
<dbReference type="Pfam" id="PF03625">
    <property type="entry name" value="DUF302"/>
    <property type="match status" value="2"/>
</dbReference>
<gene>
    <name evidence="3" type="ORF">MNBD_GAMMA21-1208</name>
</gene>
<evidence type="ECO:0000259" key="2">
    <source>
        <dbReference type="Pfam" id="PF07452"/>
    </source>
</evidence>
<dbReference type="InterPro" id="IPR035923">
    <property type="entry name" value="TT1751-like_sf"/>
</dbReference>
<proteinExistence type="predicted"/>
<feature type="domain" description="DUF302" evidence="1">
    <location>
        <begin position="399"/>
        <end position="445"/>
    </location>
</feature>
<dbReference type="InterPro" id="IPR005180">
    <property type="entry name" value="DUF302"/>
</dbReference>
<organism evidence="3">
    <name type="scientific">hydrothermal vent metagenome</name>
    <dbReference type="NCBI Taxonomy" id="652676"/>
    <lineage>
        <taxon>unclassified sequences</taxon>
        <taxon>metagenomes</taxon>
        <taxon>ecological metagenomes</taxon>
    </lineage>
</organism>
<dbReference type="PANTHER" id="PTHR38342">
    <property type="entry name" value="SLR5037 PROTEIN"/>
    <property type="match status" value="1"/>
</dbReference>